<dbReference type="KEGG" id="srub:C2R22_16200"/>
<proteinExistence type="predicted"/>
<dbReference type="OrthoDB" id="337234at2157"/>
<name>A0A2I8VM84_9EURY</name>
<dbReference type="EMBL" id="CP026309">
    <property type="protein sequence ID" value="AUV82994.1"/>
    <property type="molecule type" value="Genomic_DNA"/>
</dbReference>
<gene>
    <name evidence="1" type="ORF">C2R22_16200</name>
</gene>
<dbReference type="InterPro" id="IPR027417">
    <property type="entry name" value="P-loop_NTPase"/>
</dbReference>
<keyword evidence="2" id="KW-1185">Reference proteome</keyword>
<protein>
    <submittedName>
        <fullName evidence="1">HTR-like protein</fullName>
    </submittedName>
</protein>
<evidence type="ECO:0000313" key="1">
    <source>
        <dbReference type="EMBL" id="AUV82994.1"/>
    </source>
</evidence>
<dbReference type="RefSeq" id="WP_103426683.1">
    <property type="nucleotide sequence ID" value="NZ_CP026309.1"/>
</dbReference>
<dbReference type="Proteomes" id="UP000236584">
    <property type="component" value="Chromosome"/>
</dbReference>
<dbReference type="SUPFAM" id="SSF52540">
    <property type="entry name" value="P-loop containing nucleoside triphosphate hydrolases"/>
    <property type="match status" value="1"/>
</dbReference>
<sequence length="278" mass="30281">MNSVPFGVSRLDSLIGGGAPPGSVVLLASESGAGGREFLYTSAVINAIAAVDADLFELYYGSLQGEATTPPEVHYVSFTTEEEYLARQMNFTMDDELVERATARIEFVDFSREYFHPSPVPREWYLGEASALRDLGSGEQCGDVLEAFGTYLSEHAAGNLVVVDSVTDLVAADADELSWNDVALLLKGLNKAAHQWGGLILLLVNLETLSPAELGLMKDATSGTFLFEWESGGSKRARTMVVQEFRGVLSQLEDENIVQFETEIHDGGFDISDVRKIR</sequence>
<evidence type="ECO:0000313" key="2">
    <source>
        <dbReference type="Proteomes" id="UP000236584"/>
    </source>
</evidence>
<accession>A0A2I8VM84</accession>
<dbReference type="GeneID" id="35593666"/>
<reference evidence="1 2" key="1">
    <citation type="submission" date="2018-01" db="EMBL/GenBank/DDBJ databases">
        <title>Complete genome sequence of Salinigranum rubrum GX10T, an extremely halophilic archaeon isolated from a marine solar saltern.</title>
        <authorList>
            <person name="Han S."/>
        </authorList>
    </citation>
    <scope>NUCLEOTIDE SEQUENCE [LARGE SCALE GENOMIC DNA]</scope>
    <source>
        <strain evidence="1 2">GX10</strain>
    </source>
</reference>
<dbReference type="Gene3D" id="3.40.50.300">
    <property type="entry name" value="P-loop containing nucleotide triphosphate hydrolases"/>
    <property type="match status" value="1"/>
</dbReference>
<organism evidence="1 2">
    <name type="scientific">Salinigranum rubrum</name>
    <dbReference type="NCBI Taxonomy" id="755307"/>
    <lineage>
        <taxon>Archaea</taxon>
        <taxon>Methanobacteriati</taxon>
        <taxon>Methanobacteriota</taxon>
        <taxon>Stenosarchaea group</taxon>
        <taxon>Halobacteria</taxon>
        <taxon>Halobacteriales</taxon>
        <taxon>Haloferacaceae</taxon>
        <taxon>Salinigranum</taxon>
    </lineage>
</organism>
<dbReference type="AlphaFoldDB" id="A0A2I8VM84"/>